<evidence type="ECO:0000256" key="2">
    <source>
        <dbReference type="ARBA" id="ARBA00010333"/>
    </source>
</evidence>
<proteinExistence type="inferred from homology"/>
<keyword evidence="9" id="KW-1185">Reference proteome</keyword>
<dbReference type="OrthoDB" id="9768183at2"/>
<dbReference type="SMART" id="SM00062">
    <property type="entry name" value="PBPb"/>
    <property type="match status" value="1"/>
</dbReference>
<evidence type="ECO:0000256" key="4">
    <source>
        <dbReference type="RuleBase" id="RU003744"/>
    </source>
</evidence>
<comment type="subcellular location">
    <subcellularLocation>
        <location evidence="1">Cell envelope</location>
    </subcellularLocation>
</comment>
<evidence type="ECO:0000256" key="3">
    <source>
        <dbReference type="ARBA" id="ARBA00022729"/>
    </source>
</evidence>
<evidence type="ECO:0000256" key="5">
    <source>
        <dbReference type="SAM" id="SignalP"/>
    </source>
</evidence>
<dbReference type="PANTHER" id="PTHR35936:SF38">
    <property type="entry name" value="GLUTAMINE-BINDING PERIPLASMIC PROTEIN"/>
    <property type="match status" value="1"/>
</dbReference>
<evidence type="ECO:0000259" key="7">
    <source>
        <dbReference type="SMART" id="SM00079"/>
    </source>
</evidence>
<feature type="chain" id="PRO_5024953556" evidence="5">
    <location>
        <begin position="22"/>
        <end position="248"/>
    </location>
</feature>
<feature type="signal peptide" evidence="5">
    <location>
        <begin position="1"/>
        <end position="21"/>
    </location>
</feature>
<dbReference type="RefSeq" id="WP_074838110.1">
    <property type="nucleotide sequence ID" value="NZ_CP047056.1"/>
</dbReference>
<dbReference type="SMART" id="SM00079">
    <property type="entry name" value="PBPe"/>
    <property type="match status" value="1"/>
</dbReference>
<name>A0A662Z625_9GAMM</name>
<protein>
    <submittedName>
        <fullName evidence="8">Polar amino acid transport system substrate-binding protein</fullName>
    </submittedName>
</protein>
<feature type="domain" description="Ionotropic glutamate receptor C-terminal" evidence="7">
    <location>
        <begin position="25"/>
        <end position="245"/>
    </location>
</feature>
<gene>
    <name evidence="8" type="ORF">SAMN04487865_1001180</name>
</gene>
<dbReference type="GO" id="GO:0016020">
    <property type="term" value="C:membrane"/>
    <property type="evidence" value="ECO:0007669"/>
    <property type="project" value="InterPro"/>
</dbReference>
<dbReference type="Gene3D" id="3.40.190.10">
    <property type="entry name" value="Periplasmic binding protein-like II"/>
    <property type="match status" value="2"/>
</dbReference>
<dbReference type="InterPro" id="IPR001320">
    <property type="entry name" value="Iontro_rcpt_C"/>
</dbReference>
<sequence length="248" mass="27947">MNILKKFSLLLTCALTSFSYAGEGKLVIGVEASREPFVYLNNQGKVEGFEVDLLTAIAKENGMEIEFSDMPFDALLPSVLTEVADAAISCIAITEERQLIVDFVGPYYEAGLNAMIRNDLKNTIKDSYDLSGKKICVVTGTTCEEYAASREGSELMKFSSEKESFDAIEHNQCDLLITDAPVIEYSYMKHSPDRYYKFNKNLTIEEFGIMTSKLRPEVKEKIALGLKKLEQNGEYDKLYKKWFGKHST</sequence>
<dbReference type="GO" id="GO:0030313">
    <property type="term" value="C:cell envelope"/>
    <property type="evidence" value="ECO:0007669"/>
    <property type="project" value="UniProtKB-SubCell"/>
</dbReference>
<dbReference type="SUPFAM" id="SSF53850">
    <property type="entry name" value="Periplasmic binding protein-like II"/>
    <property type="match status" value="1"/>
</dbReference>
<comment type="similarity">
    <text evidence="2 4">Belongs to the bacterial solute-binding protein 3 family.</text>
</comment>
<dbReference type="PROSITE" id="PS01039">
    <property type="entry name" value="SBP_BACTERIAL_3"/>
    <property type="match status" value="1"/>
</dbReference>
<dbReference type="InterPro" id="IPR018313">
    <property type="entry name" value="SBP_3_CS"/>
</dbReference>
<dbReference type="Proteomes" id="UP000243374">
    <property type="component" value="Unassembled WGS sequence"/>
</dbReference>
<evidence type="ECO:0000313" key="8">
    <source>
        <dbReference type="EMBL" id="SFJ75572.1"/>
    </source>
</evidence>
<evidence type="ECO:0000256" key="1">
    <source>
        <dbReference type="ARBA" id="ARBA00004196"/>
    </source>
</evidence>
<dbReference type="Pfam" id="PF00497">
    <property type="entry name" value="SBP_bac_3"/>
    <property type="match status" value="1"/>
</dbReference>
<evidence type="ECO:0000259" key="6">
    <source>
        <dbReference type="SMART" id="SM00062"/>
    </source>
</evidence>
<dbReference type="GO" id="GO:0015276">
    <property type="term" value="F:ligand-gated monoatomic ion channel activity"/>
    <property type="evidence" value="ECO:0007669"/>
    <property type="project" value="InterPro"/>
</dbReference>
<feature type="domain" description="Solute-binding protein family 3/N-terminal" evidence="6">
    <location>
        <begin position="25"/>
        <end position="246"/>
    </location>
</feature>
<keyword evidence="3 5" id="KW-0732">Signal</keyword>
<reference evidence="8 9" key="1">
    <citation type="submission" date="2016-10" db="EMBL/GenBank/DDBJ databases">
        <authorList>
            <person name="Varghese N."/>
            <person name="Submissions S."/>
        </authorList>
    </citation>
    <scope>NUCLEOTIDE SEQUENCE [LARGE SCALE GENOMIC DNA]</scope>
    <source>
        <strain evidence="8 9">22B</strain>
    </source>
</reference>
<dbReference type="InterPro" id="IPR001638">
    <property type="entry name" value="Solute-binding_3/MltF_N"/>
</dbReference>
<evidence type="ECO:0000313" key="9">
    <source>
        <dbReference type="Proteomes" id="UP000243374"/>
    </source>
</evidence>
<dbReference type="AlphaFoldDB" id="A0A662Z625"/>
<dbReference type="EMBL" id="FOSF01000001">
    <property type="protein sequence ID" value="SFJ75572.1"/>
    <property type="molecule type" value="Genomic_DNA"/>
</dbReference>
<organism evidence="8 9">
    <name type="scientific">Succinivibrio dextrinosolvens</name>
    <dbReference type="NCBI Taxonomy" id="83771"/>
    <lineage>
        <taxon>Bacteria</taxon>
        <taxon>Pseudomonadati</taxon>
        <taxon>Pseudomonadota</taxon>
        <taxon>Gammaproteobacteria</taxon>
        <taxon>Aeromonadales</taxon>
        <taxon>Succinivibrionaceae</taxon>
        <taxon>Succinivibrio</taxon>
    </lineage>
</organism>
<accession>A0A662Z625</accession>
<dbReference type="PANTHER" id="PTHR35936">
    <property type="entry name" value="MEMBRANE-BOUND LYTIC MUREIN TRANSGLYCOSYLASE F"/>
    <property type="match status" value="1"/>
</dbReference>